<dbReference type="EMBL" id="CP076544">
    <property type="protein sequence ID" value="QWS35228.1"/>
    <property type="molecule type" value="Genomic_DNA"/>
</dbReference>
<organism evidence="1 2">
    <name type="scientific">Curtobacterium aetherium</name>
    <dbReference type="NCBI Taxonomy" id="2841594"/>
    <lineage>
        <taxon>Bacteria</taxon>
        <taxon>Bacillati</taxon>
        <taxon>Actinomycetota</taxon>
        <taxon>Actinomycetes</taxon>
        <taxon>Micrococcales</taxon>
        <taxon>Microbacteriaceae</taxon>
        <taxon>Curtobacterium</taxon>
    </lineage>
</organism>
<proteinExistence type="predicted"/>
<sequence>MKGNELVWRTVADAALRGERRWSSVGQLADESGVPLRTGYLAIERLLEIGAMEPRNPGVATTNPEKVLTLLAAWRNLRKDTIARTTLEAAQSLMDSSQRPYAIGGADAALVYLDGWNNVADVGMRYVYMPANTITEPLPSGDEVSILAMDKRATRNWTNGYSSLAQTYADLFAQAGWQAEEFRRMLWSRHFATPDWDQKETRS</sequence>
<name>A0ACD1E8W8_9MICO</name>
<keyword evidence="2" id="KW-1185">Reference proteome</keyword>
<evidence type="ECO:0000313" key="1">
    <source>
        <dbReference type="EMBL" id="QWS35228.1"/>
    </source>
</evidence>
<protein>
    <submittedName>
        <fullName evidence="1">Uncharacterized protein</fullName>
    </submittedName>
</protein>
<reference evidence="1" key="1">
    <citation type="submission" date="2021-06" db="EMBL/GenBank/DDBJ databases">
        <authorList>
            <person name="Ellington A.J."/>
            <person name="Bryan N.C."/>
            <person name="Christner B.C."/>
            <person name="Reisch C.R."/>
        </authorList>
    </citation>
    <scope>NUCLEOTIDE SEQUENCE</scope>
    <source>
        <strain evidence="1">L6-1</strain>
    </source>
</reference>
<gene>
    <name evidence="1" type="ORF">KM842_12510</name>
</gene>
<evidence type="ECO:0000313" key="2">
    <source>
        <dbReference type="Proteomes" id="UP000681794"/>
    </source>
</evidence>
<accession>A0ACD1E8W8</accession>
<dbReference type="Proteomes" id="UP000681794">
    <property type="component" value="Chromosome"/>
</dbReference>